<protein>
    <submittedName>
        <fullName evidence="1">ADP-ribosylglycohydrolase family protein</fullName>
    </submittedName>
</protein>
<dbReference type="PANTHER" id="PTHR16222:SF12">
    <property type="entry name" value="ADP-RIBOSYLGLYCOHYDROLASE-RELATED"/>
    <property type="match status" value="1"/>
</dbReference>
<sequence>MKVVLYPQTRIGLARDSLDGLSVGDAYGAQHFTRPELRTPPWPWTDDTQMAAVLVAHLSEHVPVDQDLLAVQWAAACEPDRGYGVGAYLTLQAIAAGTPWRDAAASGFGGQGSYGNGAAMRVAPLGAYHAGDPHAAAREAARQAVLTHAHPEGVAGAVAVAVAASAAAHARLSGQRPDLLAVALEHTGPDTTVWRLLRRARRIRNPAEAARVLGTGVRVTAQDTVPFAVWVADRFLDDFEGAVEACCAAGGDVDTTAAIVGGIVAAHNPALPDAWLRNREPLP</sequence>
<gene>
    <name evidence="1" type="ORF">GCM10022255_065370</name>
</gene>
<proteinExistence type="predicted"/>
<keyword evidence="2" id="KW-1185">Reference proteome</keyword>
<evidence type="ECO:0000313" key="1">
    <source>
        <dbReference type="EMBL" id="GAA4255661.1"/>
    </source>
</evidence>
<comment type="caution">
    <text evidence="1">The sequence shown here is derived from an EMBL/GenBank/DDBJ whole genome shotgun (WGS) entry which is preliminary data.</text>
</comment>
<dbReference type="RefSeq" id="WP_345132648.1">
    <property type="nucleotide sequence ID" value="NZ_BAABAT010000021.1"/>
</dbReference>
<accession>A0ABP8DGU7</accession>
<dbReference type="Pfam" id="PF03747">
    <property type="entry name" value="ADP_ribosyl_GH"/>
    <property type="match status" value="1"/>
</dbReference>
<dbReference type="InterPro" id="IPR050792">
    <property type="entry name" value="ADP-ribosylglycohydrolase"/>
</dbReference>
<dbReference type="SUPFAM" id="SSF101478">
    <property type="entry name" value="ADP-ribosylglycohydrolase"/>
    <property type="match status" value="1"/>
</dbReference>
<evidence type="ECO:0000313" key="2">
    <source>
        <dbReference type="Proteomes" id="UP001500620"/>
    </source>
</evidence>
<dbReference type="InterPro" id="IPR005502">
    <property type="entry name" value="Ribosyl_crysJ1"/>
</dbReference>
<dbReference type="Gene3D" id="1.10.4080.10">
    <property type="entry name" value="ADP-ribosylation/Crystallin J1"/>
    <property type="match status" value="1"/>
</dbReference>
<dbReference type="InterPro" id="IPR036705">
    <property type="entry name" value="Ribosyl_crysJ1_sf"/>
</dbReference>
<organism evidence="1 2">
    <name type="scientific">Dactylosporangium darangshiense</name>
    <dbReference type="NCBI Taxonomy" id="579108"/>
    <lineage>
        <taxon>Bacteria</taxon>
        <taxon>Bacillati</taxon>
        <taxon>Actinomycetota</taxon>
        <taxon>Actinomycetes</taxon>
        <taxon>Micromonosporales</taxon>
        <taxon>Micromonosporaceae</taxon>
        <taxon>Dactylosporangium</taxon>
    </lineage>
</organism>
<dbReference type="PANTHER" id="PTHR16222">
    <property type="entry name" value="ADP-RIBOSYLGLYCOHYDROLASE"/>
    <property type="match status" value="1"/>
</dbReference>
<dbReference type="EMBL" id="BAABAT010000021">
    <property type="protein sequence ID" value="GAA4255661.1"/>
    <property type="molecule type" value="Genomic_DNA"/>
</dbReference>
<dbReference type="Proteomes" id="UP001500620">
    <property type="component" value="Unassembled WGS sequence"/>
</dbReference>
<reference evidence="2" key="1">
    <citation type="journal article" date="2019" name="Int. J. Syst. Evol. Microbiol.">
        <title>The Global Catalogue of Microorganisms (GCM) 10K type strain sequencing project: providing services to taxonomists for standard genome sequencing and annotation.</title>
        <authorList>
            <consortium name="The Broad Institute Genomics Platform"/>
            <consortium name="The Broad Institute Genome Sequencing Center for Infectious Disease"/>
            <person name="Wu L."/>
            <person name="Ma J."/>
        </authorList>
    </citation>
    <scope>NUCLEOTIDE SEQUENCE [LARGE SCALE GENOMIC DNA]</scope>
    <source>
        <strain evidence="2">JCM 17441</strain>
    </source>
</reference>
<name>A0ABP8DGU7_9ACTN</name>